<gene>
    <name evidence="3" type="ORF">THAOC_33564</name>
</gene>
<evidence type="ECO:0000313" key="4">
    <source>
        <dbReference type="Proteomes" id="UP000266841"/>
    </source>
</evidence>
<feature type="region of interest" description="Disordered" evidence="1">
    <location>
        <begin position="1"/>
        <end position="40"/>
    </location>
</feature>
<comment type="caution">
    <text evidence="3">The sequence shown here is derived from an EMBL/GenBank/DDBJ whole genome shotgun (WGS) entry which is preliminary data.</text>
</comment>
<evidence type="ECO:0000259" key="2">
    <source>
        <dbReference type="PROSITE" id="PS51184"/>
    </source>
</evidence>
<proteinExistence type="predicted"/>
<dbReference type="eggNOG" id="ENOG502SIEU">
    <property type="taxonomic scope" value="Eukaryota"/>
</dbReference>
<evidence type="ECO:0000313" key="3">
    <source>
        <dbReference type="EMBL" id="EJK47699.1"/>
    </source>
</evidence>
<dbReference type="AlphaFoldDB" id="K0R6X5"/>
<protein>
    <recommendedName>
        <fullName evidence="2">JmjC domain-containing protein</fullName>
    </recommendedName>
</protein>
<accession>K0R6X5</accession>
<feature type="domain" description="JmjC" evidence="2">
    <location>
        <begin position="263"/>
        <end position="455"/>
    </location>
</feature>
<feature type="compositionally biased region" description="Gly residues" evidence="1">
    <location>
        <begin position="24"/>
        <end position="33"/>
    </location>
</feature>
<feature type="non-terminal residue" evidence="3">
    <location>
        <position position="1"/>
    </location>
</feature>
<reference evidence="3 4" key="1">
    <citation type="journal article" date="2012" name="Genome Biol.">
        <title>Genome and low-iron response of an oceanic diatom adapted to chronic iron limitation.</title>
        <authorList>
            <person name="Lommer M."/>
            <person name="Specht M."/>
            <person name="Roy A.S."/>
            <person name="Kraemer L."/>
            <person name="Andreson R."/>
            <person name="Gutowska M.A."/>
            <person name="Wolf J."/>
            <person name="Bergner S.V."/>
            <person name="Schilhabel M.B."/>
            <person name="Klostermeier U.C."/>
            <person name="Beiko R.G."/>
            <person name="Rosenstiel P."/>
            <person name="Hippler M."/>
            <person name="Laroche J."/>
        </authorList>
    </citation>
    <scope>NUCLEOTIDE SEQUENCE [LARGE SCALE GENOMIC DNA]</scope>
    <source>
        <strain evidence="3 4">CCMP1005</strain>
    </source>
</reference>
<evidence type="ECO:0000256" key="1">
    <source>
        <dbReference type="SAM" id="MobiDB-lite"/>
    </source>
</evidence>
<dbReference type="EMBL" id="AGNL01046718">
    <property type="protein sequence ID" value="EJK47699.1"/>
    <property type="molecule type" value="Genomic_DNA"/>
</dbReference>
<sequence length="474" mass="53185">AHSRVPIQESVVLSSARSQRGGDWCHGGTGGAPDDGARQVTGSIDKKVDAAAGGEGPSLSSPFDLASLAPPPLYERRLSCSCAWTCGRLNLAGTRTATNWTKHLLSLRFSRSHLRPPKMIRRDQMMPTSLLSGAKKNTHRAARSYLSWSRRGRYARSAAASLAALALAFHHCTFENAADLHYFCGIGIALDVWLWLFAPQDELLRLPCSEMGRAFDSQQPILFEKCVPDGLALTDVGYFAEEMQNLFPPCEQKRLREFEFVGADNRTTSIVEDVPCAGTTLREKLAGFEAHNLASEGDYFEVHAHMASRDERAALDASFLDKVGLPPQFGTSRMVAPVVTHFFHAGRTAVYYMHAHMDRFVSFCLQEEKRWVLVNPRHYRAFESTWSGNAQMMLRETVRAPRVEVTQRRGDVLFIPPWWIHETKVRPGRKNVGVNVYFLSRGQILGYPASLMPSTWFYNNRHNQHEEDIECEAA</sequence>
<organism evidence="3 4">
    <name type="scientific">Thalassiosira oceanica</name>
    <name type="common">Marine diatom</name>
    <dbReference type="NCBI Taxonomy" id="159749"/>
    <lineage>
        <taxon>Eukaryota</taxon>
        <taxon>Sar</taxon>
        <taxon>Stramenopiles</taxon>
        <taxon>Ochrophyta</taxon>
        <taxon>Bacillariophyta</taxon>
        <taxon>Coscinodiscophyceae</taxon>
        <taxon>Thalassiosirophycidae</taxon>
        <taxon>Thalassiosirales</taxon>
        <taxon>Thalassiosiraceae</taxon>
        <taxon>Thalassiosira</taxon>
    </lineage>
</organism>
<dbReference type="PROSITE" id="PS51184">
    <property type="entry name" value="JMJC"/>
    <property type="match status" value="1"/>
</dbReference>
<keyword evidence="4" id="KW-1185">Reference proteome</keyword>
<dbReference type="OrthoDB" id="47172at2759"/>
<dbReference type="SUPFAM" id="SSF51197">
    <property type="entry name" value="Clavaminate synthase-like"/>
    <property type="match status" value="1"/>
</dbReference>
<dbReference type="Proteomes" id="UP000266841">
    <property type="component" value="Unassembled WGS sequence"/>
</dbReference>
<dbReference type="InterPro" id="IPR003347">
    <property type="entry name" value="JmjC_dom"/>
</dbReference>
<name>K0R6X5_THAOC</name>
<dbReference type="Gene3D" id="2.60.120.650">
    <property type="entry name" value="Cupin"/>
    <property type="match status" value="1"/>
</dbReference>